<dbReference type="InterPro" id="IPR006459">
    <property type="entry name" value="CASP/CASPL"/>
</dbReference>
<evidence type="ECO:0000256" key="1">
    <source>
        <dbReference type="ARBA" id="ARBA00004651"/>
    </source>
</evidence>
<dbReference type="EMBL" id="CP093348">
    <property type="protein sequence ID" value="WOH04187.1"/>
    <property type="molecule type" value="Genomic_DNA"/>
</dbReference>
<reference evidence="10" key="1">
    <citation type="journal article" date="2016" name="Nat. Genet.">
        <title>A high-quality carrot genome assembly provides new insights into carotenoid accumulation and asterid genome evolution.</title>
        <authorList>
            <person name="Iorizzo M."/>
            <person name="Ellison S."/>
            <person name="Senalik D."/>
            <person name="Zeng P."/>
            <person name="Satapoomin P."/>
            <person name="Huang J."/>
            <person name="Bowman M."/>
            <person name="Iovene M."/>
            <person name="Sanseverino W."/>
            <person name="Cavagnaro P."/>
            <person name="Yildiz M."/>
            <person name="Macko-Podgorni A."/>
            <person name="Moranska E."/>
            <person name="Grzebelus E."/>
            <person name="Grzebelus D."/>
            <person name="Ashrafi H."/>
            <person name="Zheng Z."/>
            <person name="Cheng S."/>
            <person name="Spooner D."/>
            <person name="Van Deynze A."/>
            <person name="Simon P."/>
        </authorList>
    </citation>
    <scope>NUCLEOTIDE SEQUENCE [LARGE SCALE GENOMIC DNA]</scope>
    <source>
        <tissue evidence="10">Leaf</tissue>
    </source>
</reference>
<dbReference type="Proteomes" id="UP000077755">
    <property type="component" value="Chromosome 6"/>
</dbReference>
<keyword evidence="7 8" id="KW-0472">Membrane</keyword>
<evidence type="ECO:0000256" key="8">
    <source>
        <dbReference type="RuleBase" id="RU361233"/>
    </source>
</evidence>
<dbReference type="GO" id="GO:0005886">
    <property type="term" value="C:plasma membrane"/>
    <property type="evidence" value="ECO:0007669"/>
    <property type="project" value="UniProtKB-SubCell"/>
</dbReference>
<protein>
    <recommendedName>
        <fullName evidence="8">CASP-like protein</fullName>
    </recommendedName>
</protein>
<keyword evidence="6 8" id="KW-1133">Transmembrane helix</keyword>
<keyword evidence="5 8" id="KW-0812">Transmembrane</keyword>
<accession>A0A164VAX6</accession>
<evidence type="ECO:0000256" key="7">
    <source>
        <dbReference type="ARBA" id="ARBA00023136"/>
    </source>
</evidence>
<dbReference type="OMA" id="FSMFEPP"/>
<dbReference type="STRING" id="79200.A0A164VAX6"/>
<comment type="subcellular location">
    <subcellularLocation>
        <location evidence="1 8">Cell membrane</location>
        <topology evidence="1 8">Multi-pass membrane protein</topology>
    </subcellularLocation>
</comment>
<name>A0A164VAX6_DAUCS</name>
<evidence type="ECO:0000259" key="9">
    <source>
        <dbReference type="Pfam" id="PF04535"/>
    </source>
</evidence>
<comment type="subunit">
    <text evidence="3 8">Homodimer and heterodimers.</text>
</comment>
<dbReference type="PANTHER" id="PTHR33573:SF30">
    <property type="entry name" value="CASP-LIKE PROTEIN 2C1-RELATED"/>
    <property type="match status" value="1"/>
</dbReference>
<dbReference type="AlphaFoldDB" id="A0A164VAX6"/>
<dbReference type="PANTHER" id="PTHR33573">
    <property type="entry name" value="CASP-LIKE PROTEIN 4A4"/>
    <property type="match status" value="1"/>
</dbReference>
<dbReference type="OrthoDB" id="755577at2759"/>
<feature type="transmembrane region" description="Helical" evidence="8">
    <location>
        <begin position="18"/>
        <end position="35"/>
    </location>
</feature>
<keyword evidence="12" id="KW-1185">Reference proteome</keyword>
<evidence type="ECO:0000256" key="2">
    <source>
        <dbReference type="ARBA" id="ARBA00007651"/>
    </source>
</evidence>
<evidence type="ECO:0000256" key="4">
    <source>
        <dbReference type="ARBA" id="ARBA00022475"/>
    </source>
</evidence>
<gene>
    <name evidence="10" type="ORF">DCAR_022569</name>
    <name evidence="11" type="ORF">DCAR_0623596</name>
</gene>
<dbReference type="NCBIfam" id="TIGR01569">
    <property type="entry name" value="A_tha_TIGR01569"/>
    <property type="match status" value="1"/>
</dbReference>
<dbReference type="Gramene" id="KZM90066">
    <property type="protein sequence ID" value="KZM90066"/>
    <property type="gene ID" value="DCAR_022569"/>
</dbReference>
<feature type="domain" description="Casparian strip membrane protein" evidence="9">
    <location>
        <begin position="11"/>
        <end position="147"/>
    </location>
</feature>
<comment type="similarity">
    <text evidence="2 8">Belongs to the Casparian strip membrane proteins (CASP) family.</text>
</comment>
<dbReference type="EMBL" id="LNRQ01000006">
    <property type="protein sequence ID" value="KZM90066.1"/>
    <property type="molecule type" value="Genomic_DNA"/>
</dbReference>
<sequence length="179" mass="19946">MILAGENVPGLKLVDSCLRLLVIPLSLASICLSVNNRQENYVYGKLQFSNLKGFKYVICISAFSGGYALLAAVFTWVRVLANKAWLFFLSDQVIAYLLITSVSAVAETSNLMYNGAREVSWSEACISYGKFCNKLILILRVNALAFLFFLILALISAYRVFSLYEPPCMPSKEVEEGRE</sequence>
<dbReference type="KEGG" id="dcr:108228083"/>
<evidence type="ECO:0000256" key="3">
    <source>
        <dbReference type="ARBA" id="ARBA00011489"/>
    </source>
</evidence>
<evidence type="ECO:0000313" key="12">
    <source>
        <dbReference type="Proteomes" id="UP000077755"/>
    </source>
</evidence>
<evidence type="ECO:0000313" key="11">
    <source>
        <dbReference type="EMBL" id="WOH04187.1"/>
    </source>
</evidence>
<feature type="transmembrane region" description="Helical" evidence="8">
    <location>
        <begin position="137"/>
        <end position="161"/>
    </location>
</feature>
<evidence type="ECO:0000256" key="6">
    <source>
        <dbReference type="ARBA" id="ARBA00022989"/>
    </source>
</evidence>
<dbReference type="Pfam" id="PF04535">
    <property type="entry name" value="CASP_dom"/>
    <property type="match status" value="1"/>
</dbReference>
<reference evidence="11" key="2">
    <citation type="submission" date="2022-03" db="EMBL/GenBank/DDBJ databases">
        <title>Draft title - Genomic analysis of global carrot germplasm unveils the trajectory of domestication and the origin of high carotenoid orange carrot.</title>
        <authorList>
            <person name="Iorizzo M."/>
            <person name="Ellison S."/>
            <person name="Senalik D."/>
            <person name="Macko-Podgorni A."/>
            <person name="Grzebelus D."/>
            <person name="Bostan H."/>
            <person name="Rolling W."/>
            <person name="Curaba J."/>
            <person name="Simon P."/>
        </authorList>
    </citation>
    <scope>NUCLEOTIDE SEQUENCE</scope>
    <source>
        <tissue evidence="11">Leaf</tissue>
    </source>
</reference>
<evidence type="ECO:0000313" key="10">
    <source>
        <dbReference type="EMBL" id="KZM90066.1"/>
    </source>
</evidence>
<dbReference type="InterPro" id="IPR006702">
    <property type="entry name" value="CASP_dom"/>
</dbReference>
<keyword evidence="4 8" id="KW-1003">Cell membrane</keyword>
<evidence type="ECO:0000256" key="5">
    <source>
        <dbReference type="ARBA" id="ARBA00022692"/>
    </source>
</evidence>
<organism evidence="10">
    <name type="scientific">Daucus carota subsp. sativus</name>
    <name type="common">Carrot</name>
    <dbReference type="NCBI Taxonomy" id="79200"/>
    <lineage>
        <taxon>Eukaryota</taxon>
        <taxon>Viridiplantae</taxon>
        <taxon>Streptophyta</taxon>
        <taxon>Embryophyta</taxon>
        <taxon>Tracheophyta</taxon>
        <taxon>Spermatophyta</taxon>
        <taxon>Magnoliopsida</taxon>
        <taxon>eudicotyledons</taxon>
        <taxon>Gunneridae</taxon>
        <taxon>Pentapetalae</taxon>
        <taxon>asterids</taxon>
        <taxon>campanulids</taxon>
        <taxon>Apiales</taxon>
        <taxon>Apiaceae</taxon>
        <taxon>Apioideae</taxon>
        <taxon>Scandiceae</taxon>
        <taxon>Daucinae</taxon>
        <taxon>Daucus</taxon>
        <taxon>Daucus sect. Daucus</taxon>
    </lineage>
</organism>
<proteinExistence type="inferred from homology"/>
<feature type="transmembrane region" description="Helical" evidence="8">
    <location>
        <begin position="56"/>
        <end position="81"/>
    </location>
</feature>
<feature type="transmembrane region" description="Helical" evidence="8">
    <location>
        <begin position="93"/>
        <end position="116"/>
    </location>
</feature>